<feature type="transmembrane region" description="Helical" evidence="1">
    <location>
        <begin position="315"/>
        <end position="340"/>
    </location>
</feature>
<evidence type="ECO:0000313" key="5">
    <source>
        <dbReference type="Proteomes" id="UP000183649"/>
    </source>
</evidence>
<feature type="domain" description="GGDEF" evidence="3">
    <location>
        <begin position="400"/>
        <end position="534"/>
    </location>
</feature>
<dbReference type="Proteomes" id="UP000183649">
    <property type="component" value="Unassembled WGS sequence"/>
</dbReference>
<dbReference type="RefSeq" id="WP_055449412.1">
    <property type="nucleotide sequence ID" value="NZ_CYHF01000001.1"/>
</dbReference>
<evidence type="ECO:0000313" key="4">
    <source>
        <dbReference type="EMBL" id="CUA94012.1"/>
    </source>
</evidence>
<gene>
    <name evidence="4" type="ORF">Ga0061069_101492</name>
</gene>
<keyword evidence="1" id="KW-1133">Transmembrane helix</keyword>
<dbReference type="EMBL" id="CYHF01000001">
    <property type="protein sequence ID" value="CUA94012.1"/>
    <property type="molecule type" value="Genomic_DNA"/>
</dbReference>
<evidence type="ECO:0000256" key="1">
    <source>
        <dbReference type="SAM" id="Phobius"/>
    </source>
</evidence>
<dbReference type="InterPro" id="IPR000160">
    <property type="entry name" value="GGDEF_dom"/>
</dbReference>
<dbReference type="STRING" id="339866.GCA_001418255_00489"/>
<keyword evidence="1" id="KW-0472">Membrane</keyword>
<dbReference type="InterPro" id="IPR043128">
    <property type="entry name" value="Rev_trsase/Diguanyl_cyclase"/>
</dbReference>
<dbReference type="PANTHER" id="PTHR44757">
    <property type="entry name" value="DIGUANYLATE CYCLASE DGCP"/>
    <property type="match status" value="1"/>
</dbReference>
<dbReference type="NCBIfam" id="TIGR00254">
    <property type="entry name" value="GGDEF"/>
    <property type="match status" value="1"/>
</dbReference>
<sequence>METLPPLLAQALEKDDTQSERTHLQRLQRLFFAGYVAVVLVTLALFGLYALQHWRNERQKLNHRLAFDTQLLAGATDGRLQQYAVLSDSLALSIRRDPQLLGDASALQGRLRQAQATVKGIAVIRVVGADGQVLGSTAELGPRFEMRNNPLIWAQLLDARQSGRMVVGPLVPVAALKRRVLPQLLFYPASGNAPEFWIGIGIERTAFNSLWISLARQNHRLDALREAEAFLLVRQDGYVLARWPDVPSDRIDAFYGHPQTGALVRSLQDHPDKAEMPFTGVVRSIDQTRVGYWTRMQPDLAVAVSQPSSTQVAAYWASLIPTLVAALALLAVLTLTYLLIRRRMQAESLAIDERHQTLLSYNDHLRQLAERDYLTKLPNRRYLMARLGRLCDAAQRERGQRFAVGILDLDDFKRVNDTYGHQEGDQFLKIQASKLQNVLRDDDVLVRLGGDEFAVILHNIAQERDALAACQRLLDSARALIELSNQSAIQVTASLGLAIWPDDGTEPDALLRHADQAMYAAKQDGKNLLRRYQPEMEAQAQALQNAYDLLEQALSQQWLSLHYQPILCINGAEAGRITGVEALLRIRHPEQGVLAAQSFISALDAPHLARPVGRWVLQQAMGQAQYWNAQGLNLGMMVNISAVHFLSPDWLDDLNEALTAHPGLQPAQVKIEITESGALRDLDVAARVMMQSTHAGVRIALDDFGQGETTLRYLQRLPAHTIKIDQSFVRDMIDDPHDYAIVVGLLDMATLLGLVTVAEGVEGEGAMQLLASLGCTHVQGYGIARPMPAEALPGWVAQWSPPSLPKPVMRVMPNLPEIQRQRFTRLFAALEGKGSFPQYVTPLDAERYCHLGQWLSGSGQFFYGTDPRYADFHRRHALIHELARRAHAAAETGDHALALQLATEAQNVNDALLQDLRALANPAP</sequence>
<dbReference type="PROSITE" id="PS50887">
    <property type="entry name" value="GGDEF"/>
    <property type="match status" value="1"/>
</dbReference>
<evidence type="ECO:0000259" key="3">
    <source>
        <dbReference type="PROSITE" id="PS50887"/>
    </source>
</evidence>
<dbReference type="AlphaFoldDB" id="A0A0K6HSK0"/>
<dbReference type="Gene3D" id="3.30.70.270">
    <property type="match status" value="1"/>
</dbReference>
<dbReference type="GO" id="GO:0003824">
    <property type="term" value="F:catalytic activity"/>
    <property type="evidence" value="ECO:0007669"/>
    <property type="project" value="UniProtKB-ARBA"/>
</dbReference>
<dbReference type="SUPFAM" id="SSF55073">
    <property type="entry name" value="Nucleotide cyclase"/>
    <property type="match status" value="1"/>
</dbReference>
<feature type="domain" description="EAL" evidence="2">
    <location>
        <begin position="543"/>
        <end position="800"/>
    </location>
</feature>
<organism evidence="4 5">
    <name type="scientific">Thiomonas bhubaneswarensis</name>
    <dbReference type="NCBI Taxonomy" id="339866"/>
    <lineage>
        <taxon>Bacteria</taxon>
        <taxon>Pseudomonadati</taxon>
        <taxon>Pseudomonadota</taxon>
        <taxon>Betaproteobacteria</taxon>
        <taxon>Burkholderiales</taxon>
        <taxon>Thiomonas</taxon>
    </lineage>
</organism>
<dbReference type="Gene3D" id="1.20.120.30">
    <property type="entry name" value="Aspartate receptor, ligand-binding domain"/>
    <property type="match status" value="1"/>
</dbReference>
<keyword evidence="5" id="KW-1185">Reference proteome</keyword>
<dbReference type="SUPFAM" id="SSF141868">
    <property type="entry name" value="EAL domain-like"/>
    <property type="match status" value="1"/>
</dbReference>
<keyword evidence="1" id="KW-0812">Transmembrane</keyword>
<dbReference type="SMART" id="SM00052">
    <property type="entry name" value="EAL"/>
    <property type="match status" value="1"/>
</dbReference>
<accession>A0A0K6HSK0</accession>
<dbReference type="CDD" id="cd01948">
    <property type="entry name" value="EAL"/>
    <property type="match status" value="1"/>
</dbReference>
<dbReference type="PANTHER" id="PTHR44757:SF2">
    <property type="entry name" value="BIOFILM ARCHITECTURE MAINTENANCE PROTEIN MBAA"/>
    <property type="match status" value="1"/>
</dbReference>
<dbReference type="FunFam" id="3.30.70.270:FF:000001">
    <property type="entry name" value="Diguanylate cyclase domain protein"/>
    <property type="match status" value="1"/>
</dbReference>
<dbReference type="CDD" id="cd01949">
    <property type="entry name" value="GGDEF"/>
    <property type="match status" value="1"/>
</dbReference>
<feature type="transmembrane region" description="Helical" evidence="1">
    <location>
        <begin position="30"/>
        <end position="51"/>
    </location>
</feature>
<protein>
    <submittedName>
        <fullName evidence="4">Diguanylate cyclase (GGDEF) domain</fullName>
    </submittedName>
</protein>
<dbReference type="Gene3D" id="3.30.450.20">
    <property type="entry name" value="PAS domain"/>
    <property type="match status" value="1"/>
</dbReference>
<dbReference type="OrthoDB" id="9813903at2"/>
<name>A0A0K6HSK0_9BURK</name>
<dbReference type="SMART" id="SM00267">
    <property type="entry name" value="GGDEF"/>
    <property type="match status" value="1"/>
</dbReference>
<dbReference type="InterPro" id="IPR035919">
    <property type="entry name" value="EAL_sf"/>
</dbReference>
<reference evidence="5" key="1">
    <citation type="submission" date="2015-08" db="EMBL/GenBank/DDBJ databases">
        <authorList>
            <person name="Varghese N."/>
        </authorList>
    </citation>
    <scope>NUCLEOTIDE SEQUENCE [LARGE SCALE GENOMIC DNA]</scope>
    <source>
        <strain evidence="5">DSM 18181</strain>
    </source>
</reference>
<dbReference type="Gene3D" id="3.20.20.450">
    <property type="entry name" value="EAL domain"/>
    <property type="match status" value="1"/>
</dbReference>
<dbReference type="PROSITE" id="PS50883">
    <property type="entry name" value="EAL"/>
    <property type="match status" value="1"/>
</dbReference>
<dbReference type="InterPro" id="IPR029787">
    <property type="entry name" value="Nucleotide_cyclase"/>
</dbReference>
<dbReference type="InterPro" id="IPR001633">
    <property type="entry name" value="EAL_dom"/>
</dbReference>
<evidence type="ECO:0000259" key="2">
    <source>
        <dbReference type="PROSITE" id="PS50883"/>
    </source>
</evidence>
<dbReference type="Pfam" id="PF00563">
    <property type="entry name" value="EAL"/>
    <property type="match status" value="1"/>
</dbReference>
<dbReference type="InterPro" id="IPR052155">
    <property type="entry name" value="Biofilm_reg_signaling"/>
</dbReference>
<dbReference type="Pfam" id="PF00990">
    <property type="entry name" value="GGDEF"/>
    <property type="match status" value="1"/>
</dbReference>
<proteinExistence type="predicted"/>